<dbReference type="GO" id="GO:0005525">
    <property type="term" value="F:GTP binding"/>
    <property type="evidence" value="ECO:0007669"/>
    <property type="project" value="UniProtKB-UniRule"/>
</dbReference>
<dbReference type="RefSeq" id="WP_113657756.1">
    <property type="nucleotide sequence ID" value="NZ_KZ845664.1"/>
</dbReference>
<dbReference type="EC" id="3.6.1.-" evidence="10"/>
<dbReference type="Gene3D" id="2.40.50.140">
    <property type="entry name" value="Nucleic acid-binding proteins"/>
    <property type="match status" value="1"/>
</dbReference>
<comment type="caution">
    <text evidence="14">The sequence shown here is derived from an EMBL/GenBank/DDBJ whole genome shotgun (WGS) entry which is preliminary data.</text>
</comment>
<evidence type="ECO:0000259" key="12">
    <source>
        <dbReference type="PROSITE" id="PS50936"/>
    </source>
</evidence>
<organism evidence="14 15">
    <name type="scientific">Thermoflavimicrobium daqui</name>
    <dbReference type="NCBI Taxonomy" id="2137476"/>
    <lineage>
        <taxon>Bacteria</taxon>
        <taxon>Bacillati</taxon>
        <taxon>Bacillota</taxon>
        <taxon>Bacilli</taxon>
        <taxon>Bacillales</taxon>
        <taxon>Thermoactinomycetaceae</taxon>
        <taxon>Thermoflavimicrobium</taxon>
    </lineage>
</organism>
<dbReference type="GO" id="GO:0003924">
    <property type="term" value="F:GTPase activity"/>
    <property type="evidence" value="ECO:0007669"/>
    <property type="project" value="UniProtKB-UniRule"/>
</dbReference>
<evidence type="ECO:0000256" key="6">
    <source>
        <dbReference type="ARBA" id="ARBA00022801"/>
    </source>
</evidence>
<dbReference type="GO" id="GO:0042274">
    <property type="term" value="P:ribosomal small subunit biogenesis"/>
    <property type="evidence" value="ECO:0007669"/>
    <property type="project" value="UniProtKB-UniRule"/>
</dbReference>
<dbReference type="InterPro" id="IPR027417">
    <property type="entry name" value="P-loop_NTPase"/>
</dbReference>
<keyword evidence="9 10" id="KW-0342">GTP-binding</keyword>
<protein>
    <recommendedName>
        <fullName evidence="10">Small ribosomal subunit biogenesis GTPase RsgA</fullName>
        <ecNumber evidence="10">3.6.1.-</ecNumber>
    </recommendedName>
</protein>
<dbReference type="SUPFAM" id="SSF50249">
    <property type="entry name" value="Nucleic acid-binding proteins"/>
    <property type="match status" value="1"/>
</dbReference>
<dbReference type="PROSITE" id="PS50936">
    <property type="entry name" value="ENGC_GTPASE"/>
    <property type="match status" value="1"/>
</dbReference>
<dbReference type="PANTHER" id="PTHR32120">
    <property type="entry name" value="SMALL RIBOSOMAL SUBUNIT BIOGENESIS GTPASE RSGA"/>
    <property type="match status" value="1"/>
</dbReference>
<dbReference type="Proteomes" id="UP000251213">
    <property type="component" value="Unassembled WGS sequence"/>
</dbReference>
<reference evidence="14 15" key="1">
    <citation type="submission" date="2018-06" db="EMBL/GenBank/DDBJ databases">
        <title>Thermoflavimicrobium daqus sp. nov., a thermophilic microbe isolated from Moutai-flavour Daqu.</title>
        <authorList>
            <person name="Wang X."/>
            <person name="Zhou H."/>
        </authorList>
    </citation>
    <scope>NUCLEOTIDE SEQUENCE [LARGE SCALE GENOMIC DNA]</scope>
    <source>
        <strain evidence="14 15">FBKL4.011</strain>
    </source>
</reference>
<feature type="binding site" evidence="10">
    <location>
        <position position="282"/>
    </location>
    <ligand>
        <name>Zn(2+)</name>
        <dbReference type="ChEBI" id="CHEBI:29105"/>
    </ligand>
</feature>
<evidence type="ECO:0000256" key="7">
    <source>
        <dbReference type="ARBA" id="ARBA00022833"/>
    </source>
</evidence>
<dbReference type="NCBIfam" id="TIGR00157">
    <property type="entry name" value="ribosome small subunit-dependent GTPase A"/>
    <property type="match status" value="1"/>
</dbReference>
<name>A0A364K6Z0_9BACL</name>
<accession>A0A364K6Z0</accession>
<evidence type="ECO:0000256" key="1">
    <source>
        <dbReference type="ARBA" id="ARBA00022490"/>
    </source>
</evidence>
<proteinExistence type="inferred from homology"/>
<comment type="subunit">
    <text evidence="10">Monomer. Associates with 30S ribosomal subunit, binds 16S rRNA.</text>
</comment>
<evidence type="ECO:0000313" key="15">
    <source>
        <dbReference type="Proteomes" id="UP000251213"/>
    </source>
</evidence>
<dbReference type="OrthoDB" id="9809485at2"/>
<keyword evidence="2 10" id="KW-0690">Ribosome biogenesis</keyword>
<evidence type="ECO:0000256" key="3">
    <source>
        <dbReference type="ARBA" id="ARBA00022723"/>
    </source>
</evidence>
<dbReference type="PANTHER" id="PTHR32120:SF10">
    <property type="entry name" value="SMALL RIBOSOMAL SUBUNIT BIOGENESIS GTPASE RSGA"/>
    <property type="match status" value="1"/>
</dbReference>
<feature type="binding site" evidence="10">
    <location>
        <begin position="201"/>
        <end position="209"/>
    </location>
    <ligand>
        <name>GTP</name>
        <dbReference type="ChEBI" id="CHEBI:37565"/>
    </ligand>
</feature>
<dbReference type="GO" id="GO:0046872">
    <property type="term" value="F:metal ion binding"/>
    <property type="evidence" value="ECO:0007669"/>
    <property type="project" value="UniProtKB-KW"/>
</dbReference>
<feature type="compositionally biased region" description="Basic and acidic residues" evidence="11">
    <location>
        <begin position="336"/>
        <end position="349"/>
    </location>
</feature>
<feature type="binding site" evidence="10">
    <location>
        <position position="289"/>
    </location>
    <ligand>
        <name>Zn(2+)</name>
        <dbReference type="ChEBI" id="CHEBI:29105"/>
    </ligand>
</feature>
<dbReference type="Pfam" id="PF03193">
    <property type="entry name" value="RsgA_GTPase"/>
    <property type="match status" value="1"/>
</dbReference>
<evidence type="ECO:0000256" key="4">
    <source>
        <dbReference type="ARBA" id="ARBA00022730"/>
    </source>
</evidence>
<keyword evidence="1 10" id="KW-0963">Cytoplasm</keyword>
<feature type="binding site" evidence="10">
    <location>
        <position position="295"/>
    </location>
    <ligand>
        <name>Zn(2+)</name>
        <dbReference type="ChEBI" id="CHEBI:29105"/>
    </ligand>
</feature>
<dbReference type="SUPFAM" id="SSF52540">
    <property type="entry name" value="P-loop containing nucleoside triphosphate hydrolases"/>
    <property type="match status" value="1"/>
</dbReference>
<comment type="function">
    <text evidence="10">One of several proteins that assist in the late maturation steps of the functional core of the 30S ribosomal subunit. Helps release RbfA from mature subunits. May play a role in the assembly of ribosomal proteins into the subunit. Circularly permuted GTPase that catalyzes slow GTP hydrolysis, GTPase activity is stimulated by the 30S ribosomal subunit.</text>
</comment>
<keyword evidence="8 10" id="KW-0694">RNA-binding</keyword>
<dbReference type="InterPro" id="IPR030378">
    <property type="entry name" value="G_CP_dom"/>
</dbReference>
<keyword evidence="3 10" id="KW-0479">Metal-binding</keyword>
<dbReference type="Gene3D" id="1.10.40.50">
    <property type="entry name" value="Probable gtpase engc, domain 3"/>
    <property type="match status" value="1"/>
</dbReference>
<evidence type="ECO:0000256" key="2">
    <source>
        <dbReference type="ARBA" id="ARBA00022517"/>
    </source>
</evidence>
<evidence type="ECO:0000256" key="11">
    <source>
        <dbReference type="SAM" id="MobiDB-lite"/>
    </source>
</evidence>
<gene>
    <name evidence="10 14" type="primary">rsgA</name>
    <name evidence="14" type="ORF">DL897_03440</name>
</gene>
<keyword evidence="6 10" id="KW-0378">Hydrolase</keyword>
<evidence type="ECO:0000256" key="8">
    <source>
        <dbReference type="ARBA" id="ARBA00022884"/>
    </source>
</evidence>
<dbReference type="Gene3D" id="3.40.50.300">
    <property type="entry name" value="P-loop containing nucleotide triphosphate hydrolases"/>
    <property type="match status" value="1"/>
</dbReference>
<dbReference type="EMBL" id="QJKK01000002">
    <property type="protein sequence ID" value="RAL26071.1"/>
    <property type="molecule type" value="Genomic_DNA"/>
</dbReference>
<reference evidence="14 15" key="2">
    <citation type="submission" date="2018-06" db="EMBL/GenBank/DDBJ databases">
        <authorList>
            <person name="Zhirakovskaya E."/>
        </authorList>
    </citation>
    <scope>NUCLEOTIDE SEQUENCE [LARGE SCALE GENOMIC DNA]</scope>
    <source>
        <strain evidence="14 15">FBKL4.011</strain>
    </source>
</reference>
<keyword evidence="4 10" id="KW-0699">rRNA-binding</keyword>
<dbReference type="PROSITE" id="PS51721">
    <property type="entry name" value="G_CP"/>
    <property type="match status" value="1"/>
</dbReference>
<feature type="domain" description="EngC GTPase" evidence="12">
    <location>
        <begin position="110"/>
        <end position="257"/>
    </location>
</feature>
<dbReference type="CDD" id="cd01854">
    <property type="entry name" value="YjeQ_EngC"/>
    <property type="match status" value="1"/>
</dbReference>
<dbReference type="GO" id="GO:0019843">
    <property type="term" value="F:rRNA binding"/>
    <property type="evidence" value="ECO:0007669"/>
    <property type="project" value="UniProtKB-KW"/>
</dbReference>
<dbReference type="InterPro" id="IPR010914">
    <property type="entry name" value="RsgA_GTPase_dom"/>
</dbReference>
<evidence type="ECO:0000256" key="9">
    <source>
        <dbReference type="ARBA" id="ARBA00023134"/>
    </source>
</evidence>
<sequence>MILKNYGWKSEHNQIKEILSKEGFELGRVILQHKRLYRVITEHGEVLASISGKFRFGAVYSFDYPCVGDWVALTLQKEESKAVIHRVIPRRTTFWRQAVGSTIEKQIVCANMDTVFLVQSLHEDLNMRRLERYLILAWESGAQPIIILSKADLCYDIDSKRRQVEQIAIGVPIHCISVYMNQGIDELTTYLQSGQTIGLLGSSGVGKSTLANQLVGQEVQKTQAIREKDGRGRHTTTYRELIPLPHGGCLIDTPGMREIQIGNIHTGMDETFTDIQILADSCHFRNCSHQSEPDCAILQALRDGTLKLERYISFLKLQKELDYHARKTDKKKELEEKKLWKQRSHEQRQHLKNKKRLK</sequence>
<keyword evidence="5 10" id="KW-0547">Nucleotide-binding</keyword>
<feature type="region of interest" description="Disordered" evidence="11">
    <location>
        <begin position="336"/>
        <end position="358"/>
    </location>
</feature>
<evidence type="ECO:0000256" key="10">
    <source>
        <dbReference type="HAMAP-Rule" id="MF_01820"/>
    </source>
</evidence>
<dbReference type="InterPro" id="IPR004881">
    <property type="entry name" value="Ribosome_biogen_GTPase_RsgA"/>
</dbReference>
<comment type="subcellular location">
    <subcellularLocation>
        <location evidence="10">Cytoplasm</location>
    </subcellularLocation>
</comment>
<keyword evidence="7 10" id="KW-0862">Zinc</keyword>
<dbReference type="GO" id="GO:0005737">
    <property type="term" value="C:cytoplasm"/>
    <property type="evidence" value="ECO:0007669"/>
    <property type="project" value="UniProtKB-SubCell"/>
</dbReference>
<comment type="similarity">
    <text evidence="10">Belongs to the TRAFAC class YlqF/YawG GTPase family. RsgA subfamily.</text>
</comment>
<evidence type="ECO:0000313" key="14">
    <source>
        <dbReference type="EMBL" id="RAL26071.1"/>
    </source>
</evidence>
<dbReference type="InterPro" id="IPR012340">
    <property type="entry name" value="NA-bd_OB-fold"/>
</dbReference>
<evidence type="ECO:0000256" key="5">
    <source>
        <dbReference type="ARBA" id="ARBA00022741"/>
    </source>
</evidence>
<feature type="domain" description="CP-type G" evidence="13">
    <location>
        <begin position="100"/>
        <end position="259"/>
    </location>
</feature>
<comment type="cofactor">
    <cofactor evidence="10">
        <name>Zn(2+)</name>
        <dbReference type="ChEBI" id="CHEBI:29105"/>
    </cofactor>
    <text evidence="10">Binds 1 zinc ion per subunit.</text>
</comment>
<dbReference type="AlphaFoldDB" id="A0A364K6Z0"/>
<feature type="binding site" evidence="10">
    <location>
        <begin position="149"/>
        <end position="152"/>
    </location>
    <ligand>
        <name>GTP</name>
        <dbReference type="ChEBI" id="CHEBI:37565"/>
    </ligand>
</feature>
<feature type="binding site" evidence="10">
    <location>
        <position position="287"/>
    </location>
    <ligand>
        <name>Zn(2+)</name>
        <dbReference type="ChEBI" id="CHEBI:29105"/>
    </ligand>
</feature>
<evidence type="ECO:0000259" key="13">
    <source>
        <dbReference type="PROSITE" id="PS51721"/>
    </source>
</evidence>
<keyword evidence="15" id="KW-1185">Reference proteome</keyword>
<dbReference type="HAMAP" id="MF_01820">
    <property type="entry name" value="GTPase_RsgA"/>
    <property type="match status" value="1"/>
</dbReference>